<organism evidence="1 2">
    <name type="scientific">Ancylostoma duodenale</name>
    <dbReference type="NCBI Taxonomy" id="51022"/>
    <lineage>
        <taxon>Eukaryota</taxon>
        <taxon>Metazoa</taxon>
        <taxon>Ecdysozoa</taxon>
        <taxon>Nematoda</taxon>
        <taxon>Chromadorea</taxon>
        <taxon>Rhabditida</taxon>
        <taxon>Rhabditina</taxon>
        <taxon>Rhabditomorpha</taxon>
        <taxon>Strongyloidea</taxon>
        <taxon>Ancylostomatidae</taxon>
        <taxon>Ancylostomatinae</taxon>
        <taxon>Ancylostoma</taxon>
    </lineage>
</organism>
<proteinExistence type="predicted"/>
<evidence type="ECO:0000313" key="1">
    <source>
        <dbReference type="EMBL" id="KIH44311.1"/>
    </source>
</evidence>
<dbReference type="AlphaFoldDB" id="A0A0C2FHB2"/>
<feature type="non-terminal residue" evidence="1">
    <location>
        <position position="1"/>
    </location>
</feature>
<evidence type="ECO:0000313" key="2">
    <source>
        <dbReference type="Proteomes" id="UP000054047"/>
    </source>
</evidence>
<dbReference type="OrthoDB" id="761538at2759"/>
<gene>
    <name evidence="1" type="ORF">ANCDUO_25664</name>
</gene>
<keyword evidence="2" id="KW-1185">Reference proteome</keyword>
<protein>
    <submittedName>
        <fullName evidence="1">Uncharacterized protein</fullName>
    </submittedName>
</protein>
<dbReference type="Pfam" id="PF21960">
    <property type="entry name" value="RCF1-5-like_lid"/>
    <property type="match status" value="1"/>
</dbReference>
<accession>A0A0C2FHB2</accession>
<name>A0A0C2FHB2_9BILA</name>
<reference evidence="1 2" key="1">
    <citation type="submission" date="2013-12" db="EMBL/GenBank/DDBJ databases">
        <title>Draft genome of the parsitic nematode Ancylostoma duodenale.</title>
        <authorList>
            <person name="Mitreva M."/>
        </authorList>
    </citation>
    <scope>NUCLEOTIDE SEQUENCE [LARGE SCALE GENOMIC DNA]</scope>
    <source>
        <strain evidence="1 2">Zhejiang</strain>
    </source>
</reference>
<dbReference type="Gene3D" id="1.10.8.60">
    <property type="match status" value="1"/>
</dbReference>
<sequence length="82" mass="9374">IRDVCISVAEKVRLTVPDPVLEQIVTKSRGNLRRALLSMEAVKRKGVPIKDNEQVPEPEWEIYLRETADMMIKKQSNETVLA</sequence>
<dbReference type="EMBL" id="KN778716">
    <property type="protein sequence ID" value="KIH44311.1"/>
    <property type="molecule type" value="Genomic_DNA"/>
</dbReference>
<dbReference type="Proteomes" id="UP000054047">
    <property type="component" value="Unassembled WGS sequence"/>
</dbReference>
<feature type="non-terminal residue" evidence="1">
    <location>
        <position position="82"/>
    </location>
</feature>